<evidence type="ECO:0000256" key="1">
    <source>
        <dbReference type="SAM" id="MobiDB-lite"/>
    </source>
</evidence>
<feature type="compositionally biased region" description="Gly residues" evidence="1">
    <location>
        <begin position="304"/>
        <end position="359"/>
    </location>
</feature>
<dbReference type="Pfam" id="PF05268">
    <property type="entry name" value="GP38"/>
    <property type="match status" value="1"/>
</dbReference>
<accession>A0A9N6WTL2</accession>
<sequence length="383" mass="39146">MTLPAVGPLKLSQIAAEYKKTQRPVLLSSFYGAGPGIPTSGAIKWSDFLGKTMEIRKTVNAGSYQNLNIQSLFTEAERQTNAPKIVTFISGAVCFSWDANYPALNTGNVGQNTLTLIINGGVEIQGAGGVGGRQGWNAGSIHGTKGGDAIHINHPGTTINNYGAIRGGGGGGGSGGQGGGGGGGYFDQRDYTEWRGNGDNRWRQKMYSPVIDKVDLYWDGRILNQWNGNYKAPYALQVGDWYYESGNRYGGDSSTNNWQIRASRINRYWTSGGRGGQWSGTWSLGGNGAGYGQGNQSGFAGEPGQPGGVNAGRGGNGGRGGDGGWWGTNGAGGANGNTGGSGNNGGGAGGSAGGAGGPAGFSIRSGVGAYTYTGGGTLNGPRS</sequence>
<reference evidence="3" key="1">
    <citation type="submission" date="2022-10" db="EMBL/GenBank/DDBJ databases">
        <authorList>
            <person name="Meaden S."/>
        </authorList>
    </citation>
    <scope>NUCLEOTIDE SEQUENCE</scope>
</reference>
<dbReference type="EMBL" id="OX359470">
    <property type="protein sequence ID" value="CAI3971118.1"/>
    <property type="molecule type" value="Genomic_DNA"/>
</dbReference>
<evidence type="ECO:0000259" key="2">
    <source>
        <dbReference type="Pfam" id="PF05268"/>
    </source>
</evidence>
<feature type="domain" description="Receptor-recognising protein Gp38" evidence="2">
    <location>
        <begin position="60"/>
        <end position="177"/>
    </location>
</feature>
<organism evidence="3">
    <name type="scientific">Ochrobactrum phage ORM_20</name>
    <dbReference type="NCBI Taxonomy" id="2985243"/>
    <lineage>
        <taxon>Viruses</taxon>
    </lineage>
</organism>
<protein>
    <recommendedName>
        <fullName evidence="2">Receptor-recognising protein Gp38 domain-containing protein</fullName>
    </recommendedName>
</protein>
<evidence type="ECO:0000313" key="3">
    <source>
        <dbReference type="EMBL" id="CAI3971118.1"/>
    </source>
</evidence>
<proteinExistence type="predicted"/>
<dbReference type="InterPro" id="IPR007932">
    <property type="entry name" value="Receptor-recog_Gp38"/>
</dbReference>
<name>A0A9N6WTL2_9VIRU</name>
<gene>
    <name evidence="3" type="ORF">ORM20_00069</name>
</gene>
<feature type="region of interest" description="Disordered" evidence="1">
    <location>
        <begin position="293"/>
        <end position="360"/>
    </location>
</feature>